<dbReference type="GeneID" id="9182285"/>
<dbReference type="InterPro" id="IPR044862">
    <property type="entry name" value="Pro_4_hyd_alph_FE2OG_OXY"/>
</dbReference>
<proteinExistence type="predicted"/>
<evidence type="ECO:0000256" key="6">
    <source>
        <dbReference type="SAM" id="MobiDB-lite"/>
    </source>
</evidence>
<dbReference type="HOGENOM" id="CLU_041456_2_1_1"/>
<dbReference type="eggNOG" id="ENOG502S24K">
    <property type="taxonomic scope" value="Eukaryota"/>
</dbReference>
<dbReference type="STRING" id="656061.D5GPU8"/>
<evidence type="ECO:0000256" key="1">
    <source>
        <dbReference type="ARBA" id="ARBA00001961"/>
    </source>
</evidence>
<feature type="region of interest" description="Disordered" evidence="6">
    <location>
        <begin position="233"/>
        <end position="258"/>
    </location>
</feature>
<dbReference type="Pfam" id="PF13640">
    <property type="entry name" value="2OG-FeII_Oxy_3"/>
    <property type="match status" value="1"/>
</dbReference>
<evidence type="ECO:0000256" key="2">
    <source>
        <dbReference type="ARBA" id="ARBA00022723"/>
    </source>
</evidence>
<name>D5GPU8_TUBMM</name>
<dbReference type="InterPro" id="IPR045054">
    <property type="entry name" value="P4HA-like"/>
</dbReference>
<organism evidence="8 9">
    <name type="scientific">Tuber melanosporum (strain Mel28)</name>
    <name type="common">Perigord black truffle</name>
    <dbReference type="NCBI Taxonomy" id="656061"/>
    <lineage>
        <taxon>Eukaryota</taxon>
        <taxon>Fungi</taxon>
        <taxon>Dikarya</taxon>
        <taxon>Ascomycota</taxon>
        <taxon>Pezizomycotina</taxon>
        <taxon>Pezizomycetes</taxon>
        <taxon>Pezizales</taxon>
        <taxon>Tuberaceae</taxon>
        <taxon>Tuber</taxon>
    </lineage>
</organism>
<dbReference type="EMBL" id="FN430378">
    <property type="protein sequence ID" value="CAZ86541.1"/>
    <property type="molecule type" value="Genomic_DNA"/>
</dbReference>
<evidence type="ECO:0000313" key="9">
    <source>
        <dbReference type="Proteomes" id="UP000006911"/>
    </source>
</evidence>
<evidence type="ECO:0000256" key="3">
    <source>
        <dbReference type="ARBA" id="ARBA00022964"/>
    </source>
</evidence>
<reference evidence="8 9" key="1">
    <citation type="journal article" date="2010" name="Nature">
        <title>Perigord black truffle genome uncovers evolutionary origins and mechanisms of symbiosis.</title>
        <authorList>
            <person name="Martin F."/>
            <person name="Kohler A."/>
            <person name="Murat C."/>
            <person name="Balestrini R."/>
            <person name="Coutinho P.M."/>
            <person name="Jaillon O."/>
            <person name="Montanini B."/>
            <person name="Morin E."/>
            <person name="Noel B."/>
            <person name="Percudani R."/>
            <person name="Porcel B."/>
            <person name="Rubini A."/>
            <person name="Amicucci A."/>
            <person name="Amselem J."/>
            <person name="Anthouard V."/>
            <person name="Arcioni S."/>
            <person name="Artiguenave F."/>
            <person name="Aury J.M."/>
            <person name="Ballario P."/>
            <person name="Bolchi A."/>
            <person name="Brenna A."/>
            <person name="Brun A."/>
            <person name="Buee M."/>
            <person name="Cantarel B."/>
            <person name="Chevalier G."/>
            <person name="Couloux A."/>
            <person name="Da Silva C."/>
            <person name="Denoeud F."/>
            <person name="Duplessis S."/>
            <person name="Ghignone S."/>
            <person name="Hilselberger B."/>
            <person name="Iotti M."/>
            <person name="Marcais B."/>
            <person name="Mello A."/>
            <person name="Miranda M."/>
            <person name="Pacioni G."/>
            <person name="Quesneville H."/>
            <person name="Riccioni C."/>
            <person name="Ruotolo R."/>
            <person name="Splivallo R."/>
            <person name="Stocchi V."/>
            <person name="Tisserant E."/>
            <person name="Viscomi A.R."/>
            <person name="Zambonelli A."/>
            <person name="Zampieri E."/>
            <person name="Henrissat B."/>
            <person name="Lebrun M.H."/>
            <person name="Paolocci F."/>
            <person name="Bonfante P."/>
            <person name="Ottonello S."/>
            <person name="Wincker P."/>
        </authorList>
    </citation>
    <scope>NUCLEOTIDE SEQUENCE [LARGE SCALE GENOMIC DNA]</scope>
    <source>
        <strain evidence="8 9">Mel28</strain>
    </source>
</reference>
<accession>D5GPU8</accession>
<dbReference type="RefSeq" id="XP_002842350.1">
    <property type="nucleotide sequence ID" value="XM_002842304.1"/>
</dbReference>
<comment type="cofactor">
    <cofactor evidence="1">
        <name>L-ascorbate</name>
        <dbReference type="ChEBI" id="CHEBI:38290"/>
    </cofactor>
</comment>
<dbReference type="KEGG" id="tml:GSTUM_00012040001"/>
<dbReference type="InterPro" id="IPR005123">
    <property type="entry name" value="Oxoglu/Fe-dep_dioxygenase_dom"/>
</dbReference>
<dbReference type="GO" id="GO:0005783">
    <property type="term" value="C:endoplasmic reticulum"/>
    <property type="evidence" value="ECO:0007669"/>
    <property type="project" value="TreeGrafter"/>
</dbReference>
<keyword evidence="9" id="KW-1185">Reference proteome</keyword>
<sequence length="258" mass="29195">MAAMAPPTATRIDFNQTRLDEVYGNPNNCFAMIIENAFTPTECEELIALAESTGSWMPAAKNVQVRDAMRILRLDAETARVVFERVEPFLDEVRRPGKELESMIGKKGGGSGEKGRWELAGLNEMLRFLRYEEGQHFNLHCDATYNGGGGEKRQKSFLTLHLYLTDDESSSLKGGSTRFWSPDEAKFMDVEAKRGRVLVFQQRTLWHSGEPVTEGTKITMRSDIMFEWVSLKPPRPKGEKKKGGRVDKRVESVKQTMV</sequence>
<dbReference type="GO" id="GO:0031418">
    <property type="term" value="F:L-ascorbic acid binding"/>
    <property type="evidence" value="ECO:0007669"/>
    <property type="project" value="InterPro"/>
</dbReference>
<dbReference type="PANTHER" id="PTHR10869:SF241">
    <property type="entry name" value="FE2OG DIOXYGENASE DOMAIN-CONTAINING PROTEIN"/>
    <property type="match status" value="1"/>
</dbReference>
<dbReference type="SMART" id="SM00702">
    <property type="entry name" value="P4Hc"/>
    <property type="match status" value="1"/>
</dbReference>
<keyword evidence="2" id="KW-0479">Metal-binding</keyword>
<protein>
    <submittedName>
        <fullName evidence="8">(Perigord truffle) hypothetical protein</fullName>
    </submittedName>
</protein>
<dbReference type="GO" id="GO:0004656">
    <property type="term" value="F:procollagen-proline 4-dioxygenase activity"/>
    <property type="evidence" value="ECO:0007669"/>
    <property type="project" value="TreeGrafter"/>
</dbReference>
<evidence type="ECO:0000256" key="5">
    <source>
        <dbReference type="ARBA" id="ARBA00023004"/>
    </source>
</evidence>
<keyword evidence="5" id="KW-0408">Iron</keyword>
<dbReference type="GO" id="GO:0005506">
    <property type="term" value="F:iron ion binding"/>
    <property type="evidence" value="ECO:0007669"/>
    <property type="project" value="InterPro"/>
</dbReference>
<keyword evidence="3" id="KW-0223">Dioxygenase</keyword>
<dbReference type="AlphaFoldDB" id="D5GPU8"/>
<evidence type="ECO:0000256" key="4">
    <source>
        <dbReference type="ARBA" id="ARBA00023002"/>
    </source>
</evidence>
<feature type="domain" description="Fe2OG dioxygenase" evidence="7">
    <location>
        <begin position="121"/>
        <end position="226"/>
    </location>
</feature>
<dbReference type="Gene3D" id="2.60.120.620">
    <property type="entry name" value="q2cbj1_9rhob like domain"/>
    <property type="match status" value="1"/>
</dbReference>
<keyword evidence="4" id="KW-0560">Oxidoreductase</keyword>
<evidence type="ECO:0000313" key="8">
    <source>
        <dbReference type="EMBL" id="CAZ86541.1"/>
    </source>
</evidence>
<dbReference type="InParanoid" id="D5GPU8"/>
<gene>
    <name evidence="8" type="ORF">GSTUM_00012040001</name>
</gene>
<feature type="compositionally biased region" description="Basic residues" evidence="6">
    <location>
        <begin position="234"/>
        <end position="243"/>
    </location>
</feature>
<dbReference type="OMA" id="QQRMLVH"/>
<evidence type="ECO:0000259" key="7">
    <source>
        <dbReference type="PROSITE" id="PS51471"/>
    </source>
</evidence>
<dbReference type="PROSITE" id="PS51471">
    <property type="entry name" value="FE2OG_OXY"/>
    <property type="match status" value="1"/>
</dbReference>
<dbReference type="InterPro" id="IPR006620">
    <property type="entry name" value="Pro_4_hyd_alph"/>
</dbReference>
<dbReference type="SUPFAM" id="SSF51197">
    <property type="entry name" value="Clavaminate synthase-like"/>
    <property type="match status" value="1"/>
</dbReference>
<dbReference type="PANTHER" id="PTHR10869">
    <property type="entry name" value="PROLYL 4-HYDROXYLASE ALPHA SUBUNIT"/>
    <property type="match status" value="1"/>
</dbReference>
<dbReference type="Proteomes" id="UP000006911">
    <property type="component" value="Unassembled WGS sequence"/>
</dbReference>